<evidence type="ECO:0000313" key="8">
    <source>
        <dbReference type="Proteomes" id="UP000832011"/>
    </source>
</evidence>
<keyword evidence="4 6" id="KW-1133">Transmembrane helix</keyword>
<accession>A0ABY4E3H3</accession>
<name>A0ABY4E3H3_9NEIS</name>
<dbReference type="PANTHER" id="PTHR30086:SF20">
    <property type="entry name" value="ARGININE EXPORTER PROTEIN ARGO-RELATED"/>
    <property type="match status" value="1"/>
</dbReference>
<evidence type="ECO:0000256" key="3">
    <source>
        <dbReference type="ARBA" id="ARBA00022692"/>
    </source>
</evidence>
<comment type="subcellular location">
    <subcellularLocation>
        <location evidence="1">Cell membrane</location>
        <topology evidence="1">Multi-pass membrane protein</topology>
    </subcellularLocation>
</comment>
<sequence length="227" mass="24199">MQHSIWLAMFGFALSMSISPGPVNMLIIATAAQQGFARTWALVSGATLGFTALLALVGMGLNGLLQQYPLVLHVLGILGAVFMLWVGWCLWRAPTAPLQVDSADANAVEANMTDTDAADTAPALPAAPGFWHGVLLQCLNPKAWIACAAGTAMFASAPVAHALTTFVAIYFVVCYASLALWAWAGQQLAAYLQLPRRMRVFNVMMAAMMWLTAAVMLWQQLAGLSGL</sequence>
<keyword evidence="8" id="KW-1185">Reference proteome</keyword>
<feature type="transmembrane region" description="Helical" evidence="6">
    <location>
        <begin position="70"/>
        <end position="91"/>
    </location>
</feature>
<feature type="transmembrane region" description="Helical" evidence="6">
    <location>
        <begin position="167"/>
        <end position="188"/>
    </location>
</feature>
<dbReference type="EMBL" id="CP091511">
    <property type="protein sequence ID" value="UOO90316.1"/>
    <property type="molecule type" value="Genomic_DNA"/>
</dbReference>
<evidence type="ECO:0000256" key="2">
    <source>
        <dbReference type="ARBA" id="ARBA00022475"/>
    </source>
</evidence>
<keyword evidence="5 6" id="KW-0472">Membrane</keyword>
<evidence type="ECO:0000256" key="1">
    <source>
        <dbReference type="ARBA" id="ARBA00004651"/>
    </source>
</evidence>
<keyword evidence="3 6" id="KW-0812">Transmembrane</keyword>
<feature type="transmembrane region" description="Helical" evidence="6">
    <location>
        <begin position="200"/>
        <end position="221"/>
    </location>
</feature>
<feature type="transmembrane region" description="Helical" evidence="6">
    <location>
        <begin position="6"/>
        <end position="28"/>
    </location>
</feature>
<reference evidence="7 8" key="1">
    <citation type="journal article" date="2022" name="Res Sq">
        <title>Evolution of multicellular longitudinally dividing oral cavity symbionts (Neisseriaceae).</title>
        <authorList>
            <person name="Nyongesa S."/>
            <person name="Weber P."/>
            <person name="Bernet E."/>
            <person name="Pullido F."/>
            <person name="Nieckarz M."/>
            <person name="Delaby M."/>
            <person name="Nieves C."/>
            <person name="Viehboeck T."/>
            <person name="Krause N."/>
            <person name="Rivera-Millot A."/>
            <person name="Nakamura A."/>
            <person name="Vischer N."/>
            <person name="VanNieuwenhze M."/>
            <person name="Brun Y."/>
            <person name="Cava F."/>
            <person name="Bulgheresi S."/>
            <person name="Veyrier F."/>
        </authorList>
    </citation>
    <scope>NUCLEOTIDE SEQUENCE [LARGE SCALE GENOMIC DNA]</scope>
    <source>
        <strain evidence="7 8">SN4</strain>
    </source>
</reference>
<organism evidence="7 8">
    <name type="scientific">Vitreoscilla massiliensis</name>
    <dbReference type="NCBI Taxonomy" id="1689272"/>
    <lineage>
        <taxon>Bacteria</taxon>
        <taxon>Pseudomonadati</taxon>
        <taxon>Pseudomonadota</taxon>
        <taxon>Betaproteobacteria</taxon>
        <taxon>Neisseriales</taxon>
        <taxon>Neisseriaceae</taxon>
        <taxon>Vitreoscilla</taxon>
    </lineage>
</organism>
<dbReference type="Proteomes" id="UP000832011">
    <property type="component" value="Chromosome"/>
</dbReference>
<evidence type="ECO:0000256" key="4">
    <source>
        <dbReference type="ARBA" id="ARBA00022989"/>
    </source>
</evidence>
<protein>
    <submittedName>
        <fullName evidence="7">LysE family translocator</fullName>
    </submittedName>
</protein>
<evidence type="ECO:0000256" key="6">
    <source>
        <dbReference type="SAM" id="Phobius"/>
    </source>
</evidence>
<proteinExistence type="predicted"/>
<evidence type="ECO:0000256" key="5">
    <source>
        <dbReference type="ARBA" id="ARBA00023136"/>
    </source>
</evidence>
<gene>
    <name evidence="7" type="ORF">LVJ82_04865</name>
</gene>
<dbReference type="RefSeq" id="WP_058355800.1">
    <property type="nucleotide sequence ID" value="NZ_CABKVG010000008.1"/>
</dbReference>
<dbReference type="PANTHER" id="PTHR30086">
    <property type="entry name" value="ARGININE EXPORTER PROTEIN ARGO"/>
    <property type="match status" value="1"/>
</dbReference>
<dbReference type="Pfam" id="PF01810">
    <property type="entry name" value="LysE"/>
    <property type="match status" value="1"/>
</dbReference>
<keyword evidence="2" id="KW-1003">Cell membrane</keyword>
<dbReference type="InterPro" id="IPR001123">
    <property type="entry name" value="LeuE-type"/>
</dbReference>
<evidence type="ECO:0000313" key="7">
    <source>
        <dbReference type="EMBL" id="UOO90316.1"/>
    </source>
</evidence>
<feature type="transmembrane region" description="Helical" evidence="6">
    <location>
        <begin position="40"/>
        <end position="64"/>
    </location>
</feature>